<evidence type="ECO:0000256" key="4">
    <source>
        <dbReference type="ARBA" id="ARBA00023186"/>
    </source>
</evidence>
<proteinExistence type="inferred from homology"/>
<evidence type="ECO:0000256" key="5">
    <source>
        <dbReference type="ARBA" id="ARBA00023284"/>
    </source>
</evidence>
<dbReference type="AlphaFoldDB" id="A0A938X4G4"/>
<dbReference type="CDD" id="cd00498">
    <property type="entry name" value="Hsp33"/>
    <property type="match status" value="1"/>
</dbReference>
<keyword evidence="5 6" id="KW-0676">Redox-active center</keyword>
<protein>
    <recommendedName>
        <fullName evidence="6">33 kDa chaperonin</fullName>
    </recommendedName>
    <alternativeName>
        <fullName evidence="6">Heat shock protein 33 homolog</fullName>
        <shortName evidence="6">HSP33</shortName>
    </alternativeName>
</protein>
<comment type="similarity">
    <text evidence="6">Belongs to the HSP33 family.</text>
</comment>
<dbReference type="EMBL" id="JACJKY010000001">
    <property type="protein sequence ID" value="MBM6919608.1"/>
    <property type="molecule type" value="Genomic_DNA"/>
</dbReference>
<keyword evidence="1 6" id="KW-0963">Cytoplasm</keyword>
<dbReference type="Proteomes" id="UP000774750">
    <property type="component" value="Unassembled WGS sequence"/>
</dbReference>
<dbReference type="InterPro" id="IPR016153">
    <property type="entry name" value="Heat_shock_Hsp33_N"/>
</dbReference>
<evidence type="ECO:0000256" key="3">
    <source>
        <dbReference type="ARBA" id="ARBA00023157"/>
    </source>
</evidence>
<keyword evidence="2 6" id="KW-0862">Zinc</keyword>
<dbReference type="SUPFAM" id="SSF64397">
    <property type="entry name" value="Hsp33 domain"/>
    <property type="match status" value="1"/>
</dbReference>
<comment type="function">
    <text evidence="6">Redox regulated molecular chaperone. Protects both thermally unfolding and oxidatively damaged proteins from irreversible aggregation. Plays an important role in the bacterial defense system toward oxidative stress.</text>
</comment>
<evidence type="ECO:0000313" key="9">
    <source>
        <dbReference type="Proteomes" id="UP000774750"/>
    </source>
</evidence>
<evidence type="ECO:0000256" key="1">
    <source>
        <dbReference type="ARBA" id="ARBA00022490"/>
    </source>
</evidence>
<dbReference type="Pfam" id="PF01430">
    <property type="entry name" value="HSP33"/>
    <property type="match status" value="1"/>
</dbReference>
<evidence type="ECO:0000313" key="8">
    <source>
        <dbReference type="EMBL" id="MBM6919608.1"/>
    </source>
</evidence>
<keyword evidence="3 6" id="KW-1015">Disulfide bond</keyword>
<dbReference type="InterPro" id="IPR000397">
    <property type="entry name" value="Heat_shock_Hsp33"/>
</dbReference>
<dbReference type="Gene3D" id="3.90.1280.10">
    <property type="entry name" value="HSP33 redox switch-like"/>
    <property type="match status" value="1"/>
</dbReference>
<feature type="region of interest" description="Disordered" evidence="7">
    <location>
        <begin position="290"/>
        <end position="309"/>
    </location>
</feature>
<sequence length="309" mass="33360">MGTLVRMISNDGSVMACALDSTDIVSRIEQIHKPSAVVTAALGRLSTAASMIGFSLKGENDTLTLRLDGNGPAGRVLAVSDANGNVKACADNYIVEIPLNEAGKLDVRGAVGTDGFLSVIKDLGLKEPYIGQTPIVSGEIAEDITNYYAVSEQIPTVCGLGVLVNPDLTVRAAGGFLVQLLPFADESCIDKLEANLKTLPPVSTMIEQGLSPKEICERLLDGLAPELLEEASPVYHCGCSAERARKTIKSLPVEQIEEICNEDHGAEIVCHFCENRYQFNEEALREMIREKQQKQKEAAENAEQKEQDQ</sequence>
<evidence type="ECO:0000256" key="6">
    <source>
        <dbReference type="HAMAP-Rule" id="MF_00117"/>
    </source>
</evidence>
<reference evidence="8" key="1">
    <citation type="submission" date="2020-08" db="EMBL/GenBank/DDBJ databases">
        <authorList>
            <person name="Cejkova D."/>
            <person name="Kubasova T."/>
            <person name="Jahodarova E."/>
            <person name="Rychlik I."/>
        </authorList>
    </citation>
    <scope>NUCLEOTIDE SEQUENCE</scope>
    <source>
        <strain evidence="8">An559</strain>
    </source>
</reference>
<feature type="disulfide bond" description="Redox-active" evidence="6">
    <location>
        <begin position="237"/>
        <end position="239"/>
    </location>
</feature>
<gene>
    <name evidence="6 8" type="primary">hslO</name>
    <name evidence="8" type="ORF">H6A12_00290</name>
</gene>
<dbReference type="GO" id="GO:0044183">
    <property type="term" value="F:protein folding chaperone"/>
    <property type="evidence" value="ECO:0007669"/>
    <property type="project" value="TreeGrafter"/>
</dbReference>
<evidence type="ECO:0000256" key="7">
    <source>
        <dbReference type="SAM" id="MobiDB-lite"/>
    </source>
</evidence>
<dbReference type="Gene3D" id="3.55.30.10">
    <property type="entry name" value="Hsp33 domain"/>
    <property type="match status" value="1"/>
</dbReference>
<dbReference type="InterPro" id="IPR016154">
    <property type="entry name" value="Heat_shock_Hsp33_C"/>
</dbReference>
<dbReference type="PANTHER" id="PTHR30111">
    <property type="entry name" value="33 KDA CHAPERONIN"/>
    <property type="match status" value="1"/>
</dbReference>
<dbReference type="GO" id="GO:0042026">
    <property type="term" value="P:protein refolding"/>
    <property type="evidence" value="ECO:0007669"/>
    <property type="project" value="TreeGrafter"/>
</dbReference>
<dbReference type="RefSeq" id="WP_204443512.1">
    <property type="nucleotide sequence ID" value="NZ_JACJKY010000001.1"/>
</dbReference>
<comment type="caution">
    <text evidence="8">The sequence shown here is derived from an EMBL/GenBank/DDBJ whole genome shotgun (WGS) entry which is preliminary data.</text>
</comment>
<reference evidence="8" key="2">
    <citation type="journal article" date="2021" name="Sci. Rep.">
        <title>The distribution of antibiotic resistance genes in chicken gut microbiota commensals.</title>
        <authorList>
            <person name="Juricova H."/>
            <person name="Matiasovicova J."/>
            <person name="Kubasova T."/>
            <person name="Cejkova D."/>
            <person name="Rychlik I."/>
        </authorList>
    </citation>
    <scope>NUCLEOTIDE SEQUENCE</scope>
    <source>
        <strain evidence="8">An559</strain>
    </source>
</reference>
<organism evidence="8 9">
    <name type="scientific">Merdimmobilis hominis</name>
    <dbReference type="NCBI Taxonomy" id="2897707"/>
    <lineage>
        <taxon>Bacteria</taxon>
        <taxon>Bacillati</taxon>
        <taxon>Bacillota</taxon>
        <taxon>Clostridia</taxon>
        <taxon>Eubacteriales</taxon>
        <taxon>Oscillospiraceae</taxon>
        <taxon>Merdimmobilis</taxon>
    </lineage>
</organism>
<dbReference type="GO" id="GO:0051082">
    <property type="term" value="F:unfolded protein binding"/>
    <property type="evidence" value="ECO:0007669"/>
    <property type="project" value="UniProtKB-UniRule"/>
</dbReference>
<keyword evidence="4 6" id="KW-0143">Chaperone</keyword>
<dbReference type="NCBIfam" id="NF001033">
    <property type="entry name" value="PRK00114.1"/>
    <property type="match status" value="1"/>
</dbReference>
<accession>A0A938X4G4</accession>
<dbReference type="GO" id="GO:0005737">
    <property type="term" value="C:cytoplasm"/>
    <property type="evidence" value="ECO:0007669"/>
    <property type="project" value="UniProtKB-SubCell"/>
</dbReference>
<name>A0A938X4G4_9FIRM</name>
<dbReference type="SUPFAM" id="SSF118352">
    <property type="entry name" value="HSP33 redox switch-like"/>
    <property type="match status" value="1"/>
</dbReference>
<dbReference type="HAMAP" id="MF_00117">
    <property type="entry name" value="HslO"/>
    <property type="match status" value="1"/>
</dbReference>
<comment type="PTM">
    <text evidence="6">Under oxidizing conditions two disulfide bonds are formed involving the reactive cysteines. Under reducing conditions zinc is bound to the reactive cysteines and the protein is inactive.</text>
</comment>
<dbReference type="PIRSF" id="PIRSF005261">
    <property type="entry name" value="Heat_shock_Hsp33"/>
    <property type="match status" value="1"/>
</dbReference>
<dbReference type="PANTHER" id="PTHR30111:SF1">
    <property type="entry name" value="33 KDA CHAPERONIN"/>
    <property type="match status" value="1"/>
</dbReference>
<feature type="disulfide bond" description="Redox-active" evidence="6">
    <location>
        <begin position="270"/>
        <end position="273"/>
    </location>
</feature>
<comment type="subcellular location">
    <subcellularLocation>
        <location evidence="6">Cytoplasm</location>
    </subcellularLocation>
</comment>
<evidence type="ECO:0000256" key="2">
    <source>
        <dbReference type="ARBA" id="ARBA00022833"/>
    </source>
</evidence>
<keyword evidence="9" id="KW-1185">Reference proteome</keyword>